<reference evidence="5 6" key="1">
    <citation type="submission" date="2018-10" db="EMBL/GenBank/DDBJ databases">
        <title>Isolation from cow dung.</title>
        <authorList>
            <person name="Ling L."/>
        </authorList>
    </citation>
    <scope>NUCLEOTIDE SEQUENCE [LARGE SCALE GENOMIC DNA]</scope>
    <source>
        <strain evidence="5 6">NEAU-LL90</strain>
    </source>
</reference>
<feature type="compositionally biased region" description="Low complexity" evidence="3">
    <location>
        <begin position="14"/>
        <end position="28"/>
    </location>
</feature>
<dbReference type="EMBL" id="RFFH01000002">
    <property type="protein sequence ID" value="RMI34060.1"/>
    <property type="molecule type" value="Genomic_DNA"/>
</dbReference>
<keyword evidence="2 4" id="KW-0472">Membrane</keyword>
<comment type="caution">
    <text evidence="5">The sequence shown here is derived from an EMBL/GenBank/DDBJ whole genome shotgun (WGS) entry which is preliminary data.</text>
</comment>
<evidence type="ECO:0000256" key="3">
    <source>
        <dbReference type="SAM" id="MobiDB-lite"/>
    </source>
</evidence>
<evidence type="ECO:0000313" key="6">
    <source>
        <dbReference type="Proteomes" id="UP000279275"/>
    </source>
</evidence>
<evidence type="ECO:0008006" key="7">
    <source>
        <dbReference type="Google" id="ProtNLM"/>
    </source>
</evidence>
<accession>A0A3M2LBG3</accession>
<dbReference type="GO" id="GO:0016020">
    <property type="term" value="C:membrane"/>
    <property type="evidence" value="ECO:0007669"/>
    <property type="project" value="UniProtKB-SubCell"/>
</dbReference>
<proteinExistence type="predicted"/>
<keyword evidence="4" id="KW-1133">Transmembrane helix</keyword>
<sequence length="260" mass="27083">MSEDDAQKTEKIDVASGEDAAADGVAAVTVLSEPAEEQPAPEQAEEKPAEPTVKFEKQKEVPASASSDAQPTNWLVVGGAFAAGVVLVGAATLATVFGIQSHSRGNELAYRDSATQAACDFGNLVSTWDPAKFDDYITKVKAQSTGAWLDQFASGADPLKELVQQANVKSSVSEIHCGWQAGDADHATVVMLISQQEQKPADPQPQISDVDVVATLEHKGDNWVVSDFKSPRLANMLKSSPAGGLPGAAPAPAPAPAPPK</sequence>
<organism evidence="5 6">
    <name type="scientific">Nocardia stercoris</name>
    <dbReference type="NCBI Taxonomy" id="2483361"/>
    <lineage>
        <taxon>Bacteria</taxon>
        <taxon>Bacillati</taxon>
        <taxon>Actinomycetota</taxon>
        <taxon>Actinomycetes</taxon>
        <taxon>Mycobacteriales</taxon>
        <taxon>Nocardiaceae</taxon>
        <taxon>Nocardia</taxon>
    </lineage>
</organism>
<feature type="region of interest" description="Disordered" evidence="3">
    <location>
        <begin position="235"/>
        <end position="260"/>
    </location>
</feature>
<dbReference type="AlphaFoldDB" id="A0A3M2LBG3"/>
<protein>
    <recommendedName>
        <fullName evidence="7">Mce-associated membrane protein</fullName>
    </recommendedName>
</protein>
<evidence type="ECO:0000256" key="1">
    <source>
        <dbReference type="ARBA" id="ARBA00004370"/>
    </source>
</evidence>
<dbReference type="RefSeq" id="WP_122186986.1">
    <property type="nucleotide sequence ID" value="NZ_RFFH01000002.1"/>
</dbReference>
<evidence type="ECO:0000256" key="4">
    <source>
        <dbReference type="SAM" id="Phobius"/>
    </source>
</evidence>
<feature type="region of interest" description="Disordered" evidence="3">
    <location>
        <begin position="1"/>
        <end position="68"/>
    </location>
</feature>
<feature type="compositionally biased region" description="Basic and acidic residues" evidence="3">
    <location>
        <begin position="1"/>
        <end position="13"/>
    </location>
</feature>
<dbReference type="PANTHER" id="PTHR37042">
    <property type="entry name" value="OUTER MEMBRANE PROTEIN RV1973"/>
    <property type="match status" value="1"/>
</dbReference>
<dbReference type="PANTHER" id="PTHR37042:SF4">
    <property type="entry name" value="OUTER MEMBRANE PROTEIN RV1973"/>
    <property type="match status" value="1"/>
</dbReference>
<evidence type="ECO:0000313" key="5">
    <source>
        <dbReference type="EMBL" id="RMI34060.1"/>
    </source>
</evidence>
<dbReference type="OrthoDB" id="4552093at2"/>
<feature type="compositionally biased region" description="Basic and acidic residues" evidence="3">
    <location>
        <begin position="44"/>
        <end position="60"/>
    </location>
</feature>
<evidence type="ECO:0000256" key="2">
    <source>
        <dbReference type="ARBA" id="ARBA00023136"/>
    </source>
</evidence>
<gene>
    <name evidence="5" type="ORF">EBN03_06375</name>
</gene>
<keyword evidence="4" id="KW-0812">Transmembrane</keyword>
<dbReference type="Proteomes" id="UP000279275">
    <property type="component" value="Unassembled WGS sequence"/>
</dbReference>
<name>A0A3M2LBG3_9NOCA</name>
<comment type="subcellular location">
    <subcellularLocation>
        <location evidence="1">Membrane</location>
    </subcellularLocation>
</comment>
<feature type="transmembrane region" description="Helical" evidence="4">
    <location>
        <begin position="74"/>
        <end position="99"/>
    </location>
</feature>
<keyword evidence="6" id="KW-1185">Reference proteome</keyword>
<feature type="compositionally biased region" description="Pro residues" evidence="3">
    <location>
        <begin position="249"/>
        <end position="260"/>
    </location>
</feature>